<sequence length="210" mass="23554">MKFCANISFMFAEASSLLERYALAKAAGFKAIESGFPFGFTLEQVKHAKESAGIQQVLINLKTVLYAKAVNAKKIHIMAGTLEHVSQIHWDTYESNLQYAADVLRTEGLMGVIEPINHYSVPHYFLSDFGKAVEIIKRINSPHLKLMLDVFHLQQISGDLSHAITELMPHVGHVQQLADSGYDDWVGLEYKPLANTNDGLQWINKYGYSL</sequence>
<keyword evidence="1 3" id="KW-0413">Isomerase</keyword>
<dbReference type="EMBL" id="JTDY01002463">
    <property type="protein sequence ID" value="KOB71362.1"/>
    <property type="molecule type" value="Genomic_DNA"/>
</dbReference>
<dbReference type="GO" id="GO:0046487">
    <property type="term" value="P:glyoxylate metabolic process"/>
    <property type="evidence" value="ECO:0007669"/>
    <property type="project" value="TreeGrafter"/>
</dbReference>
<dbReference type="STRING" id="104452.A0A0L7L782"/>
<organism evidence="3 4">
    <name type="scientific">Operophtera brumata</name>
    <name type="common">Winter moth</name>
    <name type="synonym">Phalaena brumata</name>
    <dbReference type="NCBI Taxonomy" id="104452"/>
    <lineage>
        <taxon>Eukaryota</taxon>
        <taxon>Metazoa</taxon>
        <taxon>Ecdysozoa</taxon>
        <taxon>Arthropoda</taxon>
        <taxon>Hexapoda</taxon>
        <taxon>Insecta</taxon>
        <taxon>Pterygota</taxon>
        <taxon>Neoptera</taxon>
        <taxon>Endopterygota</taxon>
        <taxon>Lepidoptera</taxon>
        <taxon>Glossata</taxon>
        <taxon>Ditrysia</taxon>
        <taxon>Geometroidea</taxon>
        <taxon>Geometridae</taxon>
        <taxon>Larentiinae</taxon>
        <taxon>Operophtera</taxon>
    </lineage>
</organism>
<dbReference type="Gene3D" id="3.20.20.150">
    <property type="entry name" value="Divalent-metal-dependent TIM barrel enzymes"/>
    <property type="match status" value="1"/>
</dbReference>
<dbReference type="PANTHER" id="PTHR43489">
    <property type="entry name" value="ISOMERASE"/>
    <property type="match status" value="1"/>
</dbReference>
<keyword evidence="4" id="KW-1185">Reference proteome</keyword>
<dbReference type="InterPro" id="IPR036237">
    <property type="entry name" value="Xyl_isomerase-like_sf"/>
</dbReference>
<dbReference type="AlphaFoldDB" id="A0A0L7L782"/>
<dbReference type="InterPro" id="IPR013022">
    <property type="entry name" value="Xyl_isomerase-like_TIM-brl"/>
</dbReference>
<feature type="domain" description="Xylose isomerase-like TIM barrel" evidence="2">
    <location>
        <begin position="63"/>
        <end position="175"/>
    </location>
</feature>
<evidence type="ECO:0000313" key="4">
    <source>
        <dbReference type="Proteomes" id="UP000037510"/>
    </source>
</evidence>
<dbReference type="GO" id="GO:0008903">
    <property type="term" value="F:hydroxypyruvate isomerase activity"/>
    <property type="evidence" value="ECO:0007669"/>
    <property type="project" value="TreeGrafter"/>
</dbReference>
<comment type="caution">
    <text evidence="3">The sequence shown here is derived from an EMBL/GenBank/DDBJ whole genome shotgun (WGS) entry which is preliminary data.</text>
</comment>
<keyword evidence="3" id="KW-0670">Pyruvate</keyword>
<proteinExistence type="predicted"/>
<dbReference type="PANTHER" id="PTHR43489:SF6">
    <property type="entry name" value="HYDROXYPYRUVATE ISOMERASE-RELATED"/>
    <property type="match status" value="1"/>
</dbReference>
<name>A0A0L7L782_OPEBR</name>
<evidence type="ECO:0000259" key="2">
    <source>
        <dbReference type="Pfam" id="PF01261"/>
    </source>
</evidence>
<evidence type="ECO:0000313" key="3">
    <source>
        <dbReference type="EMBL" id="KOB71362.1"/>
    </source>
</evidence>
<gene>
    <name evidence="3" type="ORF">OBRU01_13857</name>
</gene>
<accession>A0A0L7L782</accession>
<evidence type="ECO:0000256" key="1">
    <source>
        <dbReference type="ARBA" id="ARBA00023235"/>
    </source>
</evidence>
<dbReference type="Pfam" id="PF01261">
    <property type="entry name" value="AP_endonuc_2"/>
    <property type="match status" value="1"/>
</dbReference>
<dbReference type="SUPFAM" id="SSF51658">
    <property type="entry name" value="Xylose isomerase-like"/>
    <property type="match status" value="1"/>
</dbReference>
<protein>
    <submittedName>
        <fullName evidence="3">Hydroxypyruvate isomerase</fullName>
    </submittedName>
</protein>
<dbReference type="InterPro" id="IPR050417">
    <property type="entry name" value="Sugar_Epim/Isomerase"/>
</dbReference>
<dbReference type="Proteomes" id="UP000037510">
    <property type="component" value="Unassembled WGS sequence"/>
</dbReference>
<reference evidence="3 4" key="1">
    <citation type="journal article" date="2015" name="Genome Biol. Evol.">
        <title>The genome of winter moth (Operophtera brumata) provides a genomic perspective on sexual dimorphism and phenology.</title>
        <authorList>
            <person name="Derks M.F."/>
            <person name="Smit S."/>
            <person name="Salis L."/>
            <person name="Schijlen E."/>
            <person name="Bossers A."/>
            <person name="Mateman C."/>
            <person name="Pijl A.S."/>
            <person name="de Ridder D."/>
            <person name="Groenen M.A."/>
            <person name="Visser M.E."/>
            <person name="Megens H.J."/>
        </authorList>
    </citation>
    <scope>NUCLEOTIDE SEQUENCE [LARGE SCALE GENOMIC DNA]</scope>
    <source>
        <strain evidence="3">WM2013NL</strain>
        <tissue evidence="3">Head and thorax</tissue>
    </source>
</reference>